<evidence type="ECO:0000256" key="6">
    <source>
        <dbReference type="SAM" id="MobiDB-lite"/>
    </source>
</evidence>
<feature type="compositionally biased region" description="Basic and acidic residues" evidence="6">
    <location>
        <begin position="173"/>
        <end position="183"/>
    </location>
</feature>
<evidence type="ECO:0000256" key="1">
    <source>
        <dbReference type="ARBA" id="ARBA00004123"/>
    </source>
</evidence>
<accession>A0A830BP50</accession>
<feature type="compositionally biased region" description="Polar residues" evidence="6">
    <location>
        <begin position="123"/>
        <end position="135"/>
    </location>
</feature>
<evidence type="ECO:0000313" key="8">
    <source>
        <dbReference type="EMBL" id="GFP87862.1"/>
    </source>
</evidence>
<dbReference type="InterPro" id="IPR044810">
    <property type="entry name" value="WRKY_plant"/>
</dbReference>
<keyword evidence="2" id="KW-0805">Transcription regulation</keyword>
<protein>
    <submittedName>
        <fullName evidence="8">Probable WRKY transcription factor 71</fullName>
    </submittedName>
</protein>
<dbReference type="GO" id="GO:0003700">
    <property type="term" value="F:DNA-binding transcription factor activity"/>
    <property type="evidence" value="ECO:0007669"/>
    <property type="project" value="InterPro"/>
</dbReference>
<feature type="domain" description="WRKY" evidence="7">
    <location>
        <begin position="190"/>
        <end position="255"/>
    </location>
</feature>
<dbReference type="InterPro" id="IPR003657">
    <property type="entry name" value="WRKY_dom"/>
</dbReference>
<comment type="caution">
    <text evidence="8">The sequence shown here is derived from an EMBL/GenBank/DDBJ whole genome shotgun (WGS) entry which is preliminary data.</text>
</comment>
<feature type="region of interest" description="Disordered" evidence="6">
    <location>
        <begin position="120"/>
        <end position="184"/>
    </location>
</feature>
<feature type="region of interest" description="Disordered" evidence="6">
    <location>
        <begin position="37"/>
        <end position="65"/>
    </location>
</feature>
<dbReference type="EMBL" id="BMAC01000158">
    <property type="protein sequence ID" value="GFP87862.1"/>
    <property type="molecule type" value="Genomic_DNA"/>
</dbReference>
<dbReference type="SMART" id="SM00774">
    <property type="entry name" value="WRKY"/>
    <property type="match status" value="1"/>
</dbReference>
<keyword evidence="4" id="KW-0804">Transcription</keyword>
<organism evidence="8 9">
    <name type="scientific">Phtheirospermum japonicum</name>
    <dbReference type="NCBI Taxonomy" id="374723"/>
    <lineage>
        <taxon>Eukaryota</taxon>
        <taxon>Viridiplantae</taxon>
        <taxon>Streptophyta</taxon>
        <taxon>Embryophyta</taxon>
        <taxon>Tracheophyta</taxon>
        <taxon>Spermatophyta</taxon>
        <taxon>Magnoliopsida</taxon>
        <taxon>eudicotyledons</taxon>
        <taxon>Gunneridae</taxon>
        <taxon>Pentapetalae</taxon>
        <taxon>asterids</taxon>
        <taxon>lamiids</taxon>
        <taxon>Lamiales</taxon>
        <taxon>Orobanchaceae</taxon>
        <taxon>Orobanchaceae incertae sedis</taxon>
        <taxon>Phtheirospermum</taxon>
    </lineage>
</organism>
<evidence type="ECO:0000256" key="3">
    <source>
        <dbReference type="ARBA" id="ARBA00023125"/>
    </source>
</evidence>
<gene>
    <name evidence="8" type="ORF">PHJA_000929900</name>
</gene>
<dbReference type="SUPFAM" id="SSF118290">
    <property type="entry name" value="WRKY DNA-binding domain"/>
    <property type="match status" value="1"/>
</dbReference>
<evidence type="ECO:0000256" key="4">
    <source>
        <dbReference type="ARBA" id="ARBA00023163"/>
    </source>
</evidence>
<comment type="subcellular location">
    <subcellularLocation>
        <location evidence="1">Nucleus</location>
    </subcellularLocation>
</comment>
<feature type="compositionally biased region" description="Basic and acidic residues" evidence="6">
    <location>
        <begin position="144"/>
        <end position="166"/>
    </location>
</feature>
<dbReference type="GO" id="GO:0005634">
    <property type="term" value="C:nucleus"/>
    <property type="evidence" value="ECO:0007669"/>
    <property type="project" value="UniProtKB-SubCell"/>
</dbReference>
<evidence type="ECO:0000256" key="5">
    <source>
        <dbReference type="ARBA" id="ARBA00023242"/>
    </source>
</evidence>
<evidence type="ECO:0000313" key="9">
    <source>
        <dbReference type="Proteomes" id="UP000653305"/>
    </source>
</evidence>
<feature type="compositionally biased region" description="Low complexity" evidence="6">
    <location>
        <begin position="41"/>
        <end position="61"/>
    </location>
</feature>
<dbReference type="Gene3D" id="2.20.25.80">
    <property type="entry name" value="WRKY domain"/>
    <property type="match status" value="1"/>
</dbReference>
<reference evidence="8" key="1">
    <citation type="submission" date="2020-07" db="EMBL/GenBank/DDBJ databases">
        <title>Ethylene signaling mediates host invasion by parasitic plants.</title>
        <authorList>
            <person name="Yoshida S."/>
        </authorList>
    </citation>
    <scope>NUCLEOTIDE SEQUENCE</scope>
    <source>
        <strain evidence="8">Okayama</strain>
    </source>
</reference>
<sequence>MSSEEDKNSYPYFSFDHLDDDHQTMLSSDQGFAFPIITDHNNSSSNNNNPFMYNQTQQQQQNPSEYDHISFSNCLQLGAVEYNTLSNAFDLSCSSSDQVAINSNNNISNSSEFGYKEAVAGENPQTPNSSGSVSSHEGGIVEEDSSKIKKDLQPKACEEDGSDGKSKNVKAKKKDEKKQRDPRFAFMTKSEIDNLEDGYRWRKYGQKAVKNSPFPRSYYRCTSQKCGVKKRIERSSQDPAVVITTYEGQHNHHSPATVRGSAAAMLGPSLFSAPPPFPHHQDQLQFFPSSTAHHQSHVIQNSNYFAHLINQQHQHQQQIPDQFGLLMPGMNHISSSFLHKRQP</sequence>
<name>A0A830BP50_9LAMI</name>
<proteinExistence type="predicted"/>
<dbReference type="Proteomes" id="UP000653305">
    <property type="component" value="Unassembled WGS sequence"/>
</dbReference>
<dbReference type="Pfam" id="PF03106">
    <property type="entry name" value="WRKY"/>
    <property type="match status" value="1"/>
</dbReference>
<evidence type="ECO:0000259" key="7">
    <source>
        <dbReference type="PROSITE" id="PS50811"/>
    </source>
</evidence>
<dbReference type="FunFam" id="2.20.25.80:FF:000003">
    <property type="entry name" value="WRKY transcription factor 57"/>
    <property type="match status" value="1"/>
</dbReference>
<keyword evidence="9" id="KW-1185">Reference proteome</keyword>
<dbReference type="PANTHER" id="PTHR31221">
    <property type="entry name" value="WRKY TRANSCRIPTION FACTOR PROTEIN 1-RELATED"/>
    <property type="match status" value="1"/>
</dbReference>
<dbReference type="GO" id="GO:0043565">
    <property type="term" value="F:sequence-specific DNA binding"/>
    <property type="evidence" value="ECO:0007669"/>
    <property type="project" value="InterPro"/>
</dbReference>
<evidence type="ECO:0000256" key="2">
    <source>
        <dbReference type="ARBA" id="ARBA00023015"/>
    </source>
</evidence>
<dbReference type="InterPro" id="IPR036576">
    <property type="entry name" value="WRKY_dom_sf"/>
</dbReference>
<keyword evidence="5" id="KW-0539">Nucleus</keyword>
<dbReference type="PANTHER" id="PTHR31221:SF334">
    <property type="entry name" value="WRKY TRANSCRIPTION FACTOR 57-RELATED"/>
    <property type="match status" value="1"/>
</dbReference>
<keyword evidence="3" id="KW-0238">DNA-binding</keyword>
<dbReference type="AlphaFoldDB" id="A0A830BP50"/>
<dbReference type="PROSITE" id="PS50811">
    <property type="entry name" value="WRKY"/>
    <property type="match status" value="1"/>
</dbReference>
<dbReference type="OrthoDB" id="693960at2759"/>